<evidence type="ECO:0000256" key="3">
    <source>
        <dbReference type="ARBA" id="ARBA00022475"/>
    </source>
</evidence>
<comment type="similarity">
    <text evidence="2">Belongs to the UPF0324 family.</text>
</comment>
<evidence type="ECO:0000256" key="4">
    <source>
        <dbReference type="ARBA" id="ARBA00022692"/>
    </source>
</evidence>
<sequence>MIPHPCPRPAQAHLRRLLPGIALCASIAVLARGLEAAQMRLCGRVWLEALNTALLLGVGVRTCLRPGAVWAPGIKCCARTLLNVAIMCMGASFSMGAVLRAGPGLLAAVAGMVVFSLSFTCAVGWLVGLSATRTLLVACGNAICGNSAIMAAAPVIHAREEDVGATIAFTAAGGLVVVVGLPLLGPLLHLGGAAHGVLAGLTVYAVPQVMAAAAPFGPVAVQAGMLVKLMRVLMLGPVCAVLSVLRARMARTGPARGRVRVVPWYITGFGAMMGLRAMGLLPPGMAAALAMMATGLTVLAMAALGLGVQAGAVLRAGRPLALTVVFSLLGLMGAALVLVRGMG</sequence>
<protein>
    <submittedName>
        <fullName evidence="7">Putative sulfate exporter family transporter</fullName>
    </submittedName>
</protein>
<gene>
    <name evidence="7" type="ORF">GWK63_07455</name>
</gene>
<reference evidence="7 8" key="1">
    <citation type="submission" date="2020-03" db="EMBL/GenBank/DDBJ databases">
        <title>Isolation of cellulose-producing strains, genome characterization and application of the synthesized cellulose films as an economical and sustainable material for piezoelectric sensor construction.</title>
        <authorList>
            <person name="Mangayil R.K."/>
        </authorList>
    </citation>
    <scope>NUCLEOTIDE SEQUENCE [LARGE SCALE GENOMIC DNA]</scope>
    <source>
        <strain evidence="7 8">ENS 9a1a</strain>
    </source>
</reference>
<dbReference type="PANTHER" id="PTHR30106">
    <property type="entry name" value="INNER MEMBRANE PROTEIN YEIH-RELATED"/>
    <property type="match status" value="1"/>
</dbReference>
<keyword evidence="3" id="KW-1003">Cell membrane</keyword>
<dbReference type="GO" id="GO:0005886">
    <property type="term" value="C:plasma membrane"/>
    <property type="evidence" value="ECO:0007669"/>
    <property type="project" value="UniProtKB-SubCell"/>
</dbReference>
<evidence type="ECO:0000256" key="5">
    <source>
        <dbReference type="ARBA" id="ARBA00022989"/>
    </source>
</evidence>
<dbReference type="KEGG" id="kre:GWK63_07455"/>
<dbReference type="Proteomes" id="UP000502533">
    <property type="component" value="Chromosome"/>
</dbReference>
<keyword evidence="6" id="KW-0472">Membrane</keyword>
<keyword evidence="8" id="KW-1185">Reference proteome</keyword>
<evidence type="ECO:0000256" key="2">
    <source>
        <dbReference type="ARBA" id="ARBA00007977"/>
    </source>
</evidence>
<evidence type="ECO:0000313" key="7">
    <source>
        <dbReference type="EMBL" id="QIP35321.1"/>
    </source>
</evidence>
<dbReference type="PANTHER" id="PTHR30106:SF2">
    <property type="entry name" value="UPF0324 INNER MEMBRANE PROTEIN YEIH"/>
    <property type="match status" value="1"/>
</dbReference>
<keyword evidence="4" id="KW-0812">Transmembrane</keyword>
<accession>A0A181CAH6</accession>
<dbReference type="EMBL" id="CP050139">
    <property type="protein sequence ID" value="QIP35321.1"/>
    <property type="molecule type" value="Genomic_DNA"/>
</dbReference>
<dbReference type="AlphaFoldDB" id="A0A181CAH6"/>
<evidence type="ECO:0000313" key="8">
    <source>
        <dbReference type="Proteomes" id="UP000502533"/>
    </source>
</evidence>
<keyword evidence="5" id="KW-1133">Transmembrane helix</keyword>
<evidence type="ECO:0000256" key="1">
    <source>
        <dbReference type="ARBA" id="ARBA00004651"/>
    </source>
</evidence>
<dbReference type="RefSeq" id="WP_050800666.1">
    <property type="nucleotide sequence ID" value="NZ_CALMTF010000099.1"/>
</dbReference>
<comment type="subcellular location">
    <subcellularLocation>
        <location evidence="1">Cell membrane</location>
        <topology evidence="1">Multi-pass membrane protein</topology>
    </subcellularLocation>
</comment>
<organism evidence="7 8">
    <name type="scientific">Komagataeibacter rhaeticus</name>
    <dbReference type="NCBI Taxonomy" id="215221"/>
    <lineage>
        <taxon>Bacteria</taxon>
        <taxon>Pseudomonadati</taxon>
        <taxon>Pseudomonadota</taxon>
        <taxon>Alphaproteobacteria</taxon>
        <taxon>Acetobacterales</taxon>
        <taxon>Acetobacteraceae</taxon>
        <taxon>Komagataeibacter</taxon>
    </lineage>
</organism>
<dbReference type="GeneID" id="85021986"/>
<dbReference type="InterPro" id="IPR018383">
    <property type="entry name" value="UPF0324_pro"/>
</dbReference>
<proteinExistence type="inferred from homology"/>
<name>A0A181CAH6_9PROT</name>
<dbReference type="Pfam" id="PF03601">
    <property type="entry name" value="Cons_hypoth698"/>
    <property type="match status" value="1"/>
</dbReference>
<evidence type="ECO:0000256" key="6">
    <source>
        <dbReference type="ARBA" id="ARBA00023136"/>
    </source>
</evidence>